<dbReference type="InterPro" id="IPR008271">
    <property type="entry name" value="Ser/Thr_kinase_AS"/>
</dbReference>
<dbReference type="InterPro" id="IPR017441">
    <property type="entry name" value="Protein_kinase_ATP_BS"/>
</dbReference>
<dbReference type="GO" id="GO:0004674">
    <property type="term" value="F:protein serine/threonine kinase activity"/>
    <property type="evidence" value="ECO:0007669"/>
    <property type="project" value="UniProtKB-KW"/>
</dbReference>
<dbReference type="Gene3D" id="3.30.200.20">
    <property type="entry name" value="Phosphorylase Kinase, domain 1"/>
    <property type="match status" value="1"/>
</dbReference>
<feature type="compositionally biased region" description="Low complexity" evidence="8">
    <location>
        <begin position="426"/>
        <end position="443"/>
    </location>
</feature>
<accession>A0A1Q4V1R8</accession>
<dbReference type="CDD" id="cd14014">
    <property type="entry name" value="STKc_PknB_like"/>
    <property type="match status" value="1"/>
</dbReference>
<sequence length="620" mass="65073">MQGALLAGRYRLHESIGRGGMGRVWRAHDEVLHRDIAVKELTAAHYADEGERAVLLARTRAEARAAARITHPAVVTVHDVFEHDERPWIVMELVDGGSLAGAVAERGRIAPEEAARTGLWVARALRAAHTAGVLHRDVKPANVLLASDGRVLLSDFGIAQVEGDSGMTRTGEIVGSVDYLSPERVRGADPGPAADLWALGATLYTAVEGVSPFRRGTALATFQAVVDEEPAEPAHAGPLTAVIAALLRKDPGDRPSAEETERLLAEAAEGRGPTVSGAPAGYTPTSAVAPETLAALREPTPPPAPPTPAAGFPSAVTTTSPTPPTGYAPHGTPPHGYAAHGTPPTGYAPHGTPPGGYPYPYPVAPRPARPGWRTVTAVAVAVVLAGGGGALALRYLDWNSSGDPSAASSGTPTGATSPSGPPPTAPATGGTPAPSADTGTPAPLASPEDTPKPRESQDSAATPEQGSDAVPEGWNRAKDPVGFSLAVPEGWEREVNGSQIDYTADGGEHFIRIGYDPATDYDTPYTHLVDLEKQLSRLPDYTRRDLTSNTFRDRPGARWEFTWTSEGKSTLPGPRRAVEQAYVTRDGAEYVIYMSGPAADWSTTSAQFETVLRSWREEGS</sequence>
<reference evidence="10 11" key="1">
    <citation type="submission" date="2015-06" db="EMBL/GenBank/DDBJ databases">
        <title>Cloning and characterization of the uncialamcin biosynthetic gene cluster.</title>
        <authorList>
            <person name="Yan X."/>
            <person name="Huang T."/>
            <person name="Ge H."/>
            <person name="Shen B."/>
        </authorList>
    </citation>
    <scope>NUCLEOTIDE SEQUENCE [LARGE SCALE GENOMIC DNA]</scope>
    <source>
        <strain evidence="10 11">DCA2648</strain>
    </source>
</reference>
<keyword evidence="6 7" id="KW-0067">ATP-binding</keyword>
<dbReference type="GO" id="GO:0005524">
    <property type="term" value="F:ATP binding"/>
    <property type="evidence" value="ECO:0007669"/>
    <property type="project" value="UniProtKB-UniRule"/>
</dbReference>
<gene>
    <name evidence="10" type="ORF">AB852_26535</name>
</gene>
<dbReference type="Pfam" id="PF00069">
    <property type="entry name" value="Pkinase"/>
    <property type="match status" value="1"/>
</dbReference>
<dbReference type="PANTHER" id="PTHR43289">
    <property type="entry name" value="MITOGEN-ACTIVATED PROTEIN KINASE KINASE KINASE 20-RELATED"/>
    <property type="match status" value="1"/>
</dbReference>
<dbReference type="PROSITE" id="PS00108">
    <property type="entry name" value="PROTEIN_KINASE_ST"/>
    <property type="match status" value="1"/>
</dbReference>
<evidence type="ECO:0000313" key="11">
    <source>
        <dbReference type="Proteomes" id="UP000186455"/>
    </source>
</evidence>
<feature type="region of interest" description="Disordered" evidence="8">
    <location>
        <begin position="401"/>
        <end position="480"/>
    </location>
</feature>
<feature type="domain" description="Protein kinase" evidence="9">
    <location>
        <begin position="10"/>
        <end position="264"/>
    </location>
</feature>
<evidence type="ECO:0000256" key="3">
    <source>
        <dbReference type="ARBA" id="ARBA00022679"/>
    </source>
</evidence>
<proteinExistence type="predicted"/>
<feature type="compositionally biased region" description="Low complexity" evidence="8">
    <location>
        <begin position="340"/>
        <end position="350"/>
    </location>
</feature>
<dbReference type="InterPro" id="IPR011009">
    <property type="entry name" value="Kinase-like_dom_sf"/>
</dbReference>
<dbReference type="InterPro" id="IPR000719">
    <property type="entry name" value="Prot_kinase_dom"/>
</dbReference>
<evidence type="ECO:0000256" key="6">
    <source>
        <dbReference type="ARBA" id="ARBA00022840"/>
    </source>
</evidence>
<dbReference type="SMART" id="SM00220">
    <property type="entry name" value="S_TKc"/>
    <property type="match status" value="1"/>
</dbReference>
<feature type="compositionally biased region" description="Low complexity" evidence="8">
    <location>
        <begin position="404"/>
        <end position="418"/>
    </location>
</feature>
<comment type="caution">
    <text evidence="10">The sequence shown here is derived from an EMBL/GenBank/DDBJ whole genome shotgun (WGS) entry which is preliminary data.</text>
</comment>
<keyword evidence="3" id="KW-0808">Transferase</keyword>
<dbReference type="AlphaFoldDB" id="A0A1Q4V1R8"/>
<dbReference type="RefSeq" id="WP_073792824.1">
    <property type="nucleotide sequence ID" value="NZ_LFBV01000008.1"/>
</dbReference>
<evidence type="ECO:0000313" key="10">
    <source>
        <dbReference type="EMBL" id="OKH91825.1"/>
    </source>
</evidence>
<dbReference type="Gene3D" id="1.10.510.10">
    <property type="entry name" value="Transferase(Phosphotransferase) domain 1"/>
    <property type="match status" value="1"/>
</dbReference>
<feature type="region of interest" description="Disordered" evidence="8">
    <location>
        <begin position="297"/>
        <end position="351"/>
    </location>
</feature>
<protein>
    <recommendedName>
        <fullName evidence="1">non-specific serine/threonine protein kinase</fullName>
        <ecNumber evidence="1">2.7.11.1</ecNumber>
    </recommendedName>
</protein>
<dbReference type="PROSITE" id="PS00107">
    <property type="entry name" value="PROTEIN_KINASE_ATP"/>
    <property type="match status" value="1"/>
</dbReference>
<dbReference type="Proteomes" id="UP000186455">
    <property type="component" value="Unassembled WGS sequence"/>
</dbReference>
<dbReference type="PROSITE" id="PS50011">
    <property type="entry name" value="PROTEIN_KINASE_DOM"/>
    <property type="match status" value="1"/>
</dbReference>
<evidence type="ECO:0000256" key="2">
    <source>
        <dbReference type="ARBA" id="ARBA00022527"/>
    </source>
</evidence>
<evidence type="ECO:0000256" key="4">
    <source>
        <dbReference type="ARBA" id="ARBA00022741"/>
    </source>
</evidence>
<dbReference type="PANTHER" id="PTHR43289:SF6">
    <property type="entry name" value="SERINE_THREONINE-PROTEIN KINASE NEKL-3"/>
    <property type="match status" value="1"/>
</dbReference>
<dbReference type="SUPFAM" id="SSF56112">
    <property type="entry name" value="Protein kinase-like (PK-like)"/>
    <property type="match status" value="1"/>
</dbReference>
<evidence type="ECO:0000256" key="5">
    <source>
        <dbReference type="ARBA" id="ARBA00022777"/>
    </source>
</evidence>
<feature type="binding site" evidence="7">
    <location>
        <position position="39"/>
    </location>
    <ligand>
        <name>ATP</name>
        <dbReference type="ChEBI" id="CHEBI:30616"/>
    </ligand>
</feature>
<keyword evidence="5" id="KW-0418">Kinase</keyword>
<evidence type="ECO:0000256" key="7">
    <source>
        <dbReference type="PROSITE-ProRule" id="PRU10141"/>
    </source>
</evidence>
<evidence type="ECO:0000256" key="8">
    <source>
        <dbReference type="SAM" id="MobiDB-lite"/>
    </source>
</evidence>
<feature type="compositionally biased region" description="Pro residues" evidence="8">
    <location>
        <begin position="299"/>
        <end position="308"/>
    </location>
</feature>
<keyword evidence="2" id="KW-0723">Serine/threonine-protein kinase</keyword>
<evidence type="ECO:0000256" key="1">
    <source>
        <dbReference type="ARBA" id="ARBA00012513"/>
    </source>
</evidence>
<evidence type="ECO:0000259" key="9">
    <source>
        <dbReference type="PROSITE" id="PS50011"/>
    </source>
</evidence>
<dbReference type="EC" id="2.7.11.1" evidence="1"/>
<dbReference type="Gene3D" id="3.40.1000.10">
    <property type="entry name" value="Mog1/PsbP, alpha/beta/alpha sandwich"/>
    <property type="match status" value="1"/>
</dbReference>
<dbReference type="EMBL" id="LFBV01000008">
    <property type="protein sequence ID" value="OKH91825.1"/>
    <property type="molecule type" value="Genomic_DNA"/>
</dbReference>
<organism evidence="10 11">
    <name type="scientific">Streptomyces uncialis</name>
    <dbReference type="NCBI Taxonomy" id="1048205"/>
    <lineage>
        <taxon>Bacteria</taxon>
        <taxon>Bacillati</taxon>
        <taxon>Actinomycetota</taxon>
        <taxon>Actinomycetes</taxon>
        <taxon>Kitasatosporales</taxon>
        <taxon>Streptomycetaceae</taxon>
        <taxon>Streptomyces</taxon>
    </lineage>
</organism>
<dbReference type="STRING" id="1048205.AB852_26535"/>
<keyword evidence="4 7" id="KW-0547">Nucleotide-binding</keyword>
<name>A0A1Q4V1R8_9ACTN</name>
<keyword evidence="11" id="KW-1185">Reference proteome</keyword>